<feature type="domain" description="HAMP" evidence="16">
    <location>
        <begin position="187"/>
        <end position="246"/>
    </location>
</feature>
<accession>A0ABW3HQ43</accession>
<dbReference type="GO" id="GO:0016301">
    <property type="term" value="F:kinase activity"/>
    <property type="evidence" value="ECO:0007669"/>
    <property type="project" value="UniProtKB-KW"/>
</dbReference>
<dbReference type="SUPFAM" id="SSF158472">
    <property type="entry name" value="HAMP domain-like"/>
    <property type="match status" value="1"/>
</dbReference>
<dbReference type="PANTHER" id="PTHR45528:SF1">
    <property type="entry name" value="SENSOR HISTIDINE KINASE CPXA"/>
    <property type="match status" value="1"/>
</dbReference>
<dbReference type="SUPFAM" id="SSF55874">
    <property type="entry name" value="ATPase domain of HSP90 chaperone/DNA topoisomerase II/histidine kinase"/>
    <property type="match status" value="1"/>
</dbReference>
<comment type="catalytic activity">
    <reaction evidence="1">
        <text>ATP + protein L-histidine = ADP + protein N-phospho-L-histidine.</text>
        <dbReference type="EC" id="2.7.13.3"/>
    </reaction>
</comment>
<dbReference type="Gene3D" id="3.30.565.10">
    <property type="entry name" value="Histidine kinase-like ATPase, C-terminal domain"/>
    <property type="match status" value="1"/>
</dbReference>
<evidence type="ECO:0000256" key="7">
    <source>
        <dbReference type="ARBA" id="ARBA00022692"/>
    </source>
</evidence>
<evidence type="ECO:0000256" key="5">
    <source>
        <dbReference type="ARBA" id="ARBA00022553"/>
    </source>
</evidence>
<dbReference type="SMART" id="SM00387">
    <property type="entry name" value="HATPase_c"/>
    <property type="match status" value="1"/>
</dbReference>
<dbReference type="InterPro" id="IPR003661">
    <property type="entry name" value="HisK_dim/P_dom"/>
</dbReference>
<dbReference type="CDD" id="cd00082">
    <property type="entry name" value="HisKA"/>
    <property type="match status" value="1"/>
</dbReference>
<dbReference type="PROSITE" id="PS50885">
    <property type="entry name" value="HAMP"/>
    <property type="match status" value="1"/>
</dbReference>
<dbReference type="InterPro" id="IPR005467">
    <property type="entry name" value="His_kinase_dom"/>
</dbReference>
<name>A0ABW3HQ43_9BACL</name>
<dbReference type="InterPro" id="IPR036890">
    <property type="entry name" value="HATPase_C_sf"/>
</dbReference>
<dbReference type="InterPro" id="IPR003594">
    <property type="entry name" value="HATPase_dom"/>
</dbReference>
<evidence type="ECO:0000256" key="6">
    <source>
        <dbReference type="ARBA" id="ARBA00022679"/>
    </source>
</evidence>
<dbReference type="InterPro" id="IPR036097">
    <property type="entry name" value="HisK_dim/P_sf"/>
</dbReference>
<dbReference type="SMART" id="SM00388">
    <property type="entry name" value="HisKA"/>
    <property type="match status" value="1"/>
</dbReference>
<dbReference type="RefSeq" id="WP_377563727.1">
    <property type="nucleotide sequence ID" value="NZ_JBHTJZ010000009.1"/>
</dbReference>
<comment type="subcellular location">
    <subcellularLocation>
        <location evidence="2">Cell membrane</location>
        <topology evidence="2">Multi-pass membrane protein</topology>
    </subcellularLocation>
</comment>
<proteinExistence type="predicted"/>
<keyword evidence="13 14" id="KW-0472">Membrane</keyword>
<dbReference type="InterPro" id="IPR050398">
    <property type="entry name" value="HssS/ArlS-like"/>
</dbReference>
<feature type="domain" description="Histidine kinase" evidence="15">
    <location>
        <begin position="261"/>
        <end position="485"/>
    </location>
</feature>
<dbReference type="SUPFAM" id="SSF47384">
    <property type="entry name" value="Homodimeric domain of signal transducing histidine kinase"/>
    <property type="match status" value="1"/>
</dbReference>
<dbReference type="InterPro" id="IPR003660">
    <property type="entry name" value="HAMP_dom"/>
</dbReference>
<evidence type="ECO:0000259" key="16">
    <source>
        <dbReference type="PROSITE" id="PS50885"/>
    </source>
</evidence>
<evidence type="ECO:0000313" key="18">
    <source>
        <dbReference type="Proteomes" id="UP001596989"/>
    </source>
</evidence>
<dbReference type="Pfam" id="PF00512">
    <property type="entry name" value="HisKA"/>
    <property type="match status" value="1"/>
</dbReference>
<dbReference type="InterPro" id="IPR004358">
    <property type="entry name" value="Sig_transdc_His_kin-like_C"/>
</dbReference>
<dbReference type="PROSITE" id="PS50109">
    <property type="entry name" value="HIS_KIN"/>
    <property type="match status" value="1"/>
</dbReference>
<evidence type="ECO:0000256" key="13">
    <source>
        <dbReference type="ARBA" id="ARBA00023136"/>
    </source>
</evidence>
<evidence type="ECO:0000313" key="17">
    <source>
        <dbReference type="EMBL" id="MFD0959569.1"/>
    </source>
</evidence>
<evidence type="ECO:0000256" key="3">
    <source>
        <dbReference type="ARBA" id="ARBA00012438"/>
    </source>
</evidence>
<keyword evidence="8" id="KW-0547">Nucleotide-binding</keyword>
<feature type="transmembrane region" description="Helical" evidence="14">
    <location>
        <begin position="7"/>
        <end position="30"/>
    </location>
</feature>
<evidence type="ECO:0000256" key="8">
    <source>
        <dbReference type="ARBA" id="ARBA00022741"/>
    </source>
</evidence>
<evidence type="ECO:0000259" key="15">
    <source>
        <dbReference type="PROSITE" id="PS50109"/>
    </source>
</evidence>
<evidence type="ECO:0000256" key="9">
    <source>
        <dbReference type="ARBA" id="ARBA00022777"/>
    </source>
</evidence>
<dbReference type="Gene3D" id="1.10.287.130">
    <property type="match status" value="1"/>
</dbReference>
<dbReference type="Gene3D" id="6.10.340.10">
    <property type="match status" value="1"/>
</dbReference>
<keyword evidence="4" id="KW-1003">Cell membrane</keyword>
<dbReference type="SMART" id="SM00304">
    <property type="entry name" value="HAMP"/>
    <property type="match status" value="1"/>
</dbReference>
<gene>
    <name evidence="17" type="ORF">ACFQ2I_09195</name>
</gene>
<evidence type="ECO:0000256" key="4">
    <source>
        <dbReference type="ARBA" id="ARBA00022475"/>
    </source>
</evidence>
<protein>
    <recommendedName>
        <fullName evidence="3">histidine kinase</fullName>
        <ecNumber evidence="3">2.7.13.3</ecNumber>
    </recommendedName>
</protein>
<reference evidence="18" key="1">
    <citation type="journal article" date="2019" name="Int. J. Syst. Evol. Microbiol.">
        <title>The Global Catalogue of Microorganisms (GCM) 10K type strain sequencing project: providing services to taxonomists for standard genome sequencing and annotation.</title>
        <authorList>
            <consortium name="The Broad Institute Genomics Platform"/>
            <consortium name="The Broad Institute Genome Sequencing Center for Infectious Disease"/>
            <person name="Wu L."/>
            <person name="Ma J."/>
        </authorList>
    </citation>
    <scope>NUCLEOTIDE SEQUENCE [LARGE SCALE GENOMIC DNA]</scope>
    <source>
        <strain evidence="18">CCUG 59129</strain>
    </source>
</reference>
<keyword evidence="9 17" id="KW-0418">Kinase</keyword>
<keyword evidence="6" id="KW-0808">Transferase</keyword>
<sequence length="493" mass="56927">MSIKVRLYLSYLAMAFVPVILMSSFFILLYHLSGKEDLRKISKERREEYFNQAIIYGELKYVIDDDTGRLEDKAFLHELQTRLREQWAGLLVGQDGVLTNVSPFLMELSPEEDWAAFYREPPEKTSFHLYRFSTHQIEFQYPDGSAGRIVLLNRLETIPIFWDPLVMIIMLLFVGLTSLILTYLVSRSIIKPLRSLRTAAIRMKDGDLSEKVALERKRPCKGGRDEIVQLGTAFEEMRDRLKQSIDQSLQYEESRKQLLSHISHDLKTPIAAIKGYVEGIRDGIANTDEKRERYMLTIYRKATEMDRLIDELFLFSKLDLQKVPYDFKNVDIGLYLEDFMEEQRFHLEKSGVELQFQRLESGELPITADPDKLNRVLANILNNSVKYMAQQEEKYARTITVNVWRTGQYAMITIQDTGPGIEADDLPYIFDRFYRAEQSRNSETGGSGLGLAIVKQIVDGHKGKVWAENGEEGGARFCLQLPLAQSLRGGEWE</sequence>
<evidence type="ECO:0000256" key="12">
    <source>
        <dbReference type="ARBA" id="ARBA00023012"/>
    </source>
</evidence>
<evidence type="ECO:0000256" key="11">
    <source>
        <dbReference type="ARBA" id="ARBA00022989"/>
    </source>
</evidence>
<keyword evidence="7 14" id="KW-0812">Transmembrane</keyword>
<keyword evidence="10" id="KW-0067">ATP-binding</keyword>
<dbReference type="EMBL" id="JBHTJZ010000009">
    <property type="protein sequence ID" value="MFD0959569.1"/>
    <property type="molecule type" value="Genomic_DNA"/>
</dbReference>
<dbReference type="Pfam" id="PF00672">
    <property type="entry name" value="HAMP"/>
    <property type="match status" value="1"/>
</dbReference>
<dbReference type="PANTHER" id="PTHR45528">
    <property type="entry name" value="SENSOR HISTIDINE KINASE CPXA"/>
    <property type="match status" value="1"/>
</dbReference>
<evidence type="ECO:0000256" key="14">
    <source>
        <dbReference type="SAM" id="Phobius"/>
    </source>
</evidence>
<evidence type="ECO:0000256" key="2">
    <source>
        <dbReference type="ARBA" id="ARBA00004651"/>
    </source>
</evidence>
<keyword evidence="18" id="KW-1185">Reference proteome</keyword>
<organism evidence="17 18">
    <name type="scientific">Paenibacillus chungangensis</name>
    <dbReference type="NCBI Taxonomy" id="696535"/>
    <lineage>
        <taxon>Bacteria</taxon>
        <taxon>Bacillati</taxon>
        <taxon>Bacillota</taxon>
        <taxon>Bacilli</taxon>
        <taxon>Bacillales</taxon>
        <taxon>Paenibacillaceae</taxon>
        <taxon>Paenibacillus</taxon>
    </lineage>
</organism>
<dbReference type="EC" id="2.7.13.3" evidence="3"/>
<dbReference type="CDD" id="cd00075">
    <property type="entry name" value="HATPase"/>
    <property type="match status" value="1"/>
</dbReference>
<dbReference type="Proteomes" id="UP001596989">
    <property type="component" value="Unassembled WGS sequence"/>
</dbReference>
<evidence type="ECO:0000256" key="10">
    <source>
        <dbReference type="ARBA" id="ARBA00022840"/>
    </source>
</evidence>
<evidence type="ECO:0000256" key="1">
    <source>
        <dbReference type="ARBA" id="ARBA00000085"/>
    </source>
</evidence>
<keyword evidence="5" id="KW-0597">Phosphoprotein</keyword>
<keyword evidence="11 14" id="KW-1133">Transmembrane helix</keyword>
<dbReference type="Pfam" id="PF02518">
    <property type="entry name" value="HATPase_c"/>
    <property type="match status" value="1"/>
</dbReference>
<keyword evidence="12" id="KW-0902">Two-component regulatory system</keyword>
<feature type="transmembrane region" description="Helical" evidence="14">
    <location>
        <begin position="165"/>
        <end position="185"/>
    </location>
</feature>
<dbReference type="CDD" id="cd06225">
    <property type="entry name" value="HAMP"/>
    <property type="match status" value="1"/>
</dbReference>
<dbReference type="PRINTS" id="PR00344">
    <property type="entry name" value="BCTRLSENSOR"/>
</dbReference>
<comment type="caution">
    <text evidence="17">The sequence shown here is derived from an EMBL/GenBank/DDBJ whole genome shotgun (WGS) entry which is preliminary data.</text>
</comment>